<organism evidence="2 4">
    <name type="scientific">Rotaria socialis</name>
    <dbReference type="NCBI Taxonomy" id="392032"/>
    <lineage>
        <taxon>Eukaryota</taxon>
        <taxon>Metazoa</taxon>
        <taxon>Spiralia</taxon>
        <taxon>Gnathifera</taxon>
        <taxon>Rotifera</taxon>
        <taxon>Eurotatoria</taxon>
        <taxon>Bdelloidea</taxon>
        <taxon>Philodinida</taxon>
        <taxon>Philodinidae</taxon>
        <taxon>Rotaria</taxon>
    </lineage>
</organism>
<dbReference type="Proteomes" id="UP000663872">
    <property type="component" value="Unassembled WGS sequence"/>
</dbReference>
<proteinExistence type="predicted"/>
<gene>
    <name evidence="2" type="ORF">GRG538_LOCUS6985</name>
    <name evidence="3" type="ORF">QYT958_LOCUS25598</name>
</gene>
<protein>
    <recommendedName>
        <fullName evidence="1">ADP ribosyltransferase domain-containing protein</fullName>
    </recommendedName>
</protein>
<name>A0A817XEK9_9BILA</name>
<dbReference type="GO" id="GO:0005576">
    <property type="term" value="C:extracellular region"/>
    <property type="evidence" value="ECO:0007669"/>
    <property type="project" value="InterPro"/>
</dbReference>
<accession>A0A817XEK9</accession>
<sequence length="212" mass="24618">MDQFKKEYRPETSSWWYTKESFIFESLNYSLRSLDTKVMMTMGFFIGNLYRQIVKLHQQQYHNCNDVPFLIYCGQGLSIVDFDKLRRNKGGLITFNNFLSTSKQRDIAFLFAESSSIMHGIIGIIFEICINPNMQAAAFANIAEISNFGNEEEILFSMNTAFRVGSINQAENREKIWEVRLILTDDNDPQLINLTKKMREETGGPNGWFRMA</sequence>
<comment type="caution">
    <text evidence="2">The sequence shown here is derived from an EMBL/GenBank/DDBJ whole genome shotgun (WGS) entry which is preliminary data.</text>
</comment>
<evidence type="ECO:0000313" key="3">
    <source>
        <dbReference type="EMBL" id="CAF4829445.1"/>
    </source>
</evidence>
<dbReference type="Pfam" id="PF03496">
    <property type="entry name" value="ADPrib_exo_Tox"/>
    <property type="match status" value="1"/>
</dbReference>
<dbReference type="Proteomes" id="UP000663848">
    <property type="component" value="Unassembled WGS sequence"/>
</dbReference>
<dbReference type="Gene3D" id="3.90.176.10">
    <property type="entry name" value="Toxin ADP-ribosyltransferase, Chain A, domain 1"/>
    <property type="match status" value="1"/>
</dbReference>
<evidence type="ECO:0000313" key="2">
    <source>
        <dbReference type="EMBL" id="CAF3367220.1"/>
    </source>
</evidence>
<dbReference type="InterPro" id="IPR003540">
    <property type="entry name" value="ADP-ribosyltransferase"/>
</dbReference>
<dbReference type="EMBL" id="CAJOBR010005821">
    <property type="protein sequence ID" value="CAF4829445.1"/>
    <property type="molecule type" value="Genomic_DNA"/>
</dbReference>
<evidence type="ECO:0000313" key="4">
    <source>
        <dbReference type="Proteomes" id="UP000663872"/>
    </source>
</evidence>
<feature type="domain" description="ADP ribosyltransferase" evidence="1">
    <location>
        <begin position="88"/>
        <end position="176"/>
    </location>
</feature>
<dbReference type="SUPFAM" id="SSF56399">
    <property type="entry name" value="ADP-ribosylation"/>
    <property type="match status" value="1"/>
</dbReference>
<dbReference type="EMBL" id="CAJNYT010000719">
    <property type="protein sequence ID" value="CAF3367220.1"/>
    <property type="molecule type" value="Genomic_DNA"/>
</dbReference>
<reference evidence="2" key="1">
    <citation type="submission" date="2021-02" db="EMBL/GenBank/DDBJ databases">
        <authorList>
            <person name="Nowell W R."/>
        </authorList>
    </citation>
    <scope>NUCLEOTIDE SEQUENCE</scope>
</reference>
<dbReference type="AlphaFoldDB" id="A0A817XEK9"/>
<evidence type="ECO:0000259" key="1">
    <source>
        <dbReference type="Pfam" id="PF03496"/>
    </source>
</evidence>